<feature type="domain" description="Amidase" evidence="1">
    <location>
        <begin position="25"/>
        <end position="421"/>
    </location>
</feature>
<dbReference type="EC" id="3.5.1.4" evidence="2"/>
<name>A0A3B0C0X0_9BACL</name>
<reference evidence="2 3" key="1">
    <citation type="journal article" date="2007" name="Int. J. Syst. Evol. Microbiol.">
        <title>Paenibacillus ginsengarvi sp. nov., isolated from soil from ginseng cultivation.</title>
        <authorList>
            <person name="Yoon M.H."/>
            <person name="Ten L.N."/>
            <person name="Im W.T."/>
        </authorList>
    </citation>
    <scope>NUCLEOTIDE SEQUENCE [LARGE SCALE GENOMIC DNA]</scope>
    <source>
        <strain evidence="2 3">KCTC 13059</strain>
    </source>
</reference>
<dbReference type="InterPro" id="IPR036928">
    <property type="entry name" value="AS_sf"/>
</dbReference>
<dbReference type="PANTHER" id="PTHR42678">
    <property type="entry name" value="AMIDASE"/>
    <property type="match status" value="1"/>
</dbReference>
<dbReference type="SUPFAM" id="SSF75304">
    <property type="entry name" value="Amidase signature (AS) enzymes"/>
    <property type="match status" value="1"/>
</dbReference>
<accession>A0A3B0C0X0</accession>
<keyword evidence="3" id="KW-1185">Reference proteome</keyword>
<dbReference type="InterPro" id="IPR023631">
    <property type="entry name" value="Amidase_dom"/>
</dbReference>
<dbReference type="Pfam" id="PF01425">
    <property type="entry name" value="Amidase"/>
    <property type="match status" value="1"/>
</dbReference>
<gene>
    <name evidence="2" type="ORF">D7M11_21540</name>
</gene>
<sequence length="482" mass="51559">MIRIEEASITDLQRALACKELSSFELVQAYMERIAAHDRQGAGINAVLELNPDALFIAEAMDEERSRGTLRGPLHGIPILLKDNIDTADGMHTSAGSLALAGHYAREDAFLVLLLRLAGAVILGKTNMTEWANYMAKDMPGGYSSRGGQTLNPYGPGRFDAGGSSTGSGAAVAAGFAAAAVGTETSGSILDPAACNSVVGIKPTLGRISRRGVIPLSHSQDTPGPLARTVSDAALLLGAMCAVDPLDAATARSGGREQLNVSCLPLTGGLKGKRIGIPRRFYADSLPAEESKLFEEVVRELSGAGAIVVDPADIGSTEELESRNSSVFRHEFKAGLNAYLNRLPTGLPVRSLEELIAFNKANPEKMLKYGQYVLEKAEETSGYLTEPGYIRDRLSDIRLSRKEGIDKVMDEYRLDALLFPDSNGESIAAKASYPSIAVPAGYLSNGRPFGIMFTGRAFTEQVLIRIAHAFELLRPRRIPPVL</sequence>
<dbReference type="RefSeq" id="WP_120749330.1">
    <property type="nucleotide sequence ID" value="NZ_RBAH01000017.1"/>
</dbReference>
<dbReference type="EMBL" id="RBAH01000017">
    <property type="protein sequence ID" value="RKN78960.1"/>
    <property type="molecule type" value="Genomic_DNA"/>
</dbReference>
<evidence type="ECO:0000313" key="3">
    <source>
        <dbReference type="Proteomes" id="UP000282311"/>
    </source>
</evidence>
<keyword evidence="2" id="KW-0378">Hydrolase</keyword>
<proteinExistence type="predicted"/>
<protein>
    <submittedName>
        <fullName evidence="2">Amidase</fullName>
        <ecNumber evidence="2">3.5.1.4</ecNumber>
    </submittedName>
</protein>
<dbReference type="GO" id="GO:0004040">
    <property type="term" value="F:amidase activity"/>
    <property type="evidence" value="ECO:0007669"/>
    <property type="project" value="UniProtKB-EC"/>
</dbReference>
<organism evidence="2 3">
    <name type="scientific">Paenibacillus ginsengarvi</name>
    <dbReference type="NCBI Taxonomy" id="400777"/>
    <lineage>
        <taxon>Bacteria</taxon>
        <taxon>Bacillati</taxon>
        <taxon>Bacillota</taxon>
        <taxon>Bacilli</taxon>
        <taxon>Bacillales</taxon>
        <taxon>Paenibacillaceae</taxon>
        <taxon>Paenibacillus</taxon>
    </lineage>
</organism>
<evidence type="ECO:0000313" key="2">
    <source>
        <dbReference type="EMBL" id="RKN78960.1"/>
    </source>
</evidence>
<dbReference type="Proteomes" id="UP000282311">
    <property type="component" value="Unassembled WGS sequence"/>
</dbReference>
<dbReference type="NCBIfam" id="NF005300">
    <property type="entry name" value="PRK06828.1"/>
    <property type="match status" value="1"/>
</dbReference>
<dbReference type="AlphaFoldDB" id="A0A3B0C0X0"/>
<dbReference type="OrthoDB" id="9811471at2"/>
<dbReference type="Gene3D" id="3.90.1300.10">
    <property type="entry name" value="Amidase signature (AS) domain"/>
    <property type="match status" value="1"/>
</dbReference>
<comment type="caution">
    <text evidence="2">The sequence shown here is derived from an EMBL/GenBank/DDBJ whole genome shotgun (WGS) entry which is preliminary data.</text>
</comment>
<evidence type="ECO:0000259" key="1">
    <source>
        <dbReference type="Pfam" id="PF01425"/>
    </source>
</evidence>
<dbReference type="PANTHER" id="PTHR42678:SF34">
    <property type="entry name" value="OS04G0183300 PROTEIN"/>
    <property type="match status" value="1"/>
</dbReference>